<dbReference type="InterPro" id="IPR036397">
    <property type="entry name" value="RNaseH_sf"/>
</dbReference>
<feature type="non-terminal residue" evidence="1">
    <location>
        <position position="1"/>
    </location>
</feature>
<dbReference type="SMR" id="A0A314LBQ1"/>
<dbReference type="STRING" id="49451.A0A314LBQ1"/>
<protein>
    <recommendedName>
        <fullName evidence="3">RNase H type-1 domain-containing protein</fullName>
    </recommendedName>
</protein>
<sequence>VSHGGTDSLLISKCIKSEWKVPWKITNIISKIQELLVEEHGFEINHCLRESNRPGDKLPNLSHSLDKIHVFNFFPGLPNRVKGLVNMDRWNLPSFTIKKIIPSHINYDSP</sequence>
<organism evidence="1 2">
    <name type="scientific">Nicotiana attenuata</name>
    <name type="common">Coyote tobacco</name>
    <dbReference type="NCBI Taxonomy" id="49451"/>
    <lineage>
        <taxon>Eukaryota</taxon>
        <taxon>Viridiplantae</taxon>
        <taxon>Streptophyta</taxon>
        <taxon>Embryophyta</taxon>
        <taxon>Tracheophyta</taxon>
        <taxon>Spermatophyta</taxon>
        <taxon>Magnoliopsida</taxon>
        <taxon>eudicotyledons</taxon>
        <taxon>Gunneridae</taxon>
        <taxon>Pentapetalae</taxon>
        <taxon>asterids</taxon>
        <taxon>lamiids</taxon>
        <taxon>Solanales</taxon>
        <taxon>Solanaceae</taxon>
        <taxon>Nicotianoideae</taxon>
        <taxon>Nicotianeae</taxon>
        <taxon>Nicotiana</taxon>
    </lineage>
</organism>
<dbReference type="Proteomes" id="UP000187609">
    <property type="component" value="Unassembled WGS sequence"/>
</dbReference>
<dbReference type="Gene3D" id="3.30.420.10">
    <property type="entry name" value="Ribonuclease H-like superfamily/Ribonuclease H"/>
    <property type="match status" value="1"/>
</dbReference>
<keyword evidence="2" id="KW-1185">Reference proteome</keyword>
<gene>
    <name evidence="1" type="ORF">A4A49_61806</name>
</gene>
<name>A0A314LBQ1_NICAT</name>
<accession>A0A314LBQ1</accession>
<proteinExistence type="predicted"/>
<comment type="caution">
    <text evidence="1">The sequence shown here is derived from an EMBL/GenBank/DDBJ whole genome shotgun (WGS) entry which is preliminary data.</text>
</comment>
<dbReference type="GO" id="GO:0003676">
    <property type="term" value="F:nucleic acid binding"/>
    <property type="evidence" value="ECO:0007669"/>
    <property type="project" value="InterPro"/>
</dbReference>
<dbReference type="AlphaFoldDB" id="A0A314LBQ1"/>
<evidence type="ECO:0000313" key="2">
    <source>
        <dbReference type="Proteomes" id="UP000187609"/>
    </source>
</evidence>
<dbReference type="EMBL" id="MJEQ01000203">
    <property type="protein sequence ID" value="OIT38479.1"/>
    <property type="molecule type" value="Genomic_DNA"/>
</dbReference>
<feature type="non-terminal residue" evidence="1">
    <location>
        <position position="110"/>
    </location>
</feature>
<evidence type="ECO:0008006" key="3">
    <source>
        <dbReference type="Google" id="ProtNLM"/>
    </source>
</evidence>
<reference evidence="1" key="1">
    <citation type="submission" date="2016-11" db="EMBL/GenBank/DDBJ databases">
        <title>The genome of Nicotiana attenuata.</title>
        <authorList>
            <person name="Xu S."/>
            <person name="Brockmoeller T."/>
            <person name="Gaquerel E."/>
            <person name="Navarro A."/>
            <person name="Kuhl H."/>
            <person name="Gase K."/>
            <person name="Ling Z."/>
            <person name="Zhou W."/>
            <person name="Kreitzer C."/>
            <person name="Stanke M."/>
            <person name="Tang H."/>
            <person name="Lyons E."/>
            <person name="Pandey P."/>
            <person name="Pandey S.P."/>
            <person name="Timmermann B."/>
            <person name="Baldwin I.T."/>
        </authorList>
    </citation>
    <scope>NUCLEOTIDE SEQUENCE [LARGE SCALE GENOMIC DNA]</scope>
    <source>
        <strain evidence="1">UT</strain>
    </source>
</reference>
<evidence type="ECO:0000313" key="1">
    <source>
        <dbReference type="EMBL" id="OIT38479.1"/>
    </source>
</evidence>
<dbReference type="Gramene" id="OIT38479">
    <property type="protein sequence ID" value="OIT38479"/>
    <property type="gene ID" value="A4A49_61806"/>
</dbReference>